<accession>W4UTS4</accession>
<gene>
    <name evidence="1" type="ORF">JCM10512_2993</name>
</gene>
<sequence length="66" mass="7534">MIEIMNIRKQILLLLLCLPFCVQAKNITISRLTCEMQEGLVVVETHPRLMGDGITAEWYTTNSLRA</sequence>
<organism evidence="1 2">
    <name type="scientific">Bacteroides reticulotermitis JCM 10512</name>
    <dbReference type="NCBI Taxonomy" id="1445607"/>
    <lineage>
        <taxon>Bacteria</taxon>
        <taxon>Pseudomonadati</taxon>
        <taxon>Bacteroidota</taxon>
        <taxon>Bacteroidia</taxon>
        <taxon>Bacteroidales</taxon>
        <taxon>Bacteroidaceae</taxon>
        <taxon>Bacteroides</taxon>
    </lineage>
</organism>
<evidence type="ECO:0000313" key="2">
    <source>
        <dbReference type="Proteomes" id="UP000019131"/>
    </source>
</evidence>
<name>W4UTS4_9BACE</name>
<dbReference type="EMBL" id="BAIV01000018">
    <property type="protein sequence ID" value="GAE84635.1"/>
    <property type="molecule type" value="Genomic_DNA"/>
</dbReference>
<protein>
    <submittedName>
        <fullName evidence="1">Alpha-L-rhamnosidase</fullName>
    </submittedName>
</protein>
<evidence type="ECO:0000313" key="1">
    <source>
        <dbReference type="EMBL" id="GAE84635.1"/>
    </source>
</evidence>
<keyword evidence="2" id="KW-1185">Reference proteome</keyword>
<comment type="caution">
    <text evidence="1">The sequence shown here is derived from an EMBL/GenBank/DDBJ whole genome shotgun (WGS) entry which is preliminary data.</text>
</comment>
<dbReference type="STRING" id="1445607.JCM10512_2993"/>
<dbReference type="AlphaFoldDB" id="W4UTS4"/>
<dbReference type="Proteomes" id="UP000019131">
    <property type="component" value="Unassembled WGS sequence"/>
</dbReference>
<proteinExistence type="predicted"/>
<reference evidence="1 2" key="1">
    <citation type="journal article" date="2014" name="Genome Announc.">
        <title>Draft Genome Sequence of Bacteroides reticulotermitis Strain JCM 10512T, Isolated from the Gut of a Termite.</title>
        <authorList>
            <person name="Yuki M."/>
            <person name="Oshima K."/>
            <person name="Suda W."/>
            <person name="Sakamoto M."/>
            <person name="Iida T."/>
            <person name="Hattori M."/>
            <person name="Ohkuma M."/>
        </authorList>
    </citation>
    <scope>NUCLEOTIDE SEQUENCE [LARGE SCALE GENOMIC DNA]</scope>
    <source>
        <strain evidence="1 2">JCM 10512</strain>
    </source>
</reference>